<reference evidence="2 3" key="1">
    <citation type="submission" date="2014-06" db="EMBL/GenBank/DDBJ databases">
        <title>Evolutionary Origins and Diversification of the Mycorrhizal Mutualists.</title>
        <authorList>
            <consortium name="DOE Joint Genome Institute"/>
            <consortium name="Mycorrhizal Genomics Consortium"/>
            <person name="Kohler A."/>
            <person name="Kuo A."/>
            <person name="Nagy L.G."/>
            <person name="Floudas D."/>
            <person name="Copeland A."/>
            <person name="Barry K.W."/>
            <person name="Cichocki N."/>
            <person name="Veneault-Fourrey C."/>
            <person name="LaButti K."/>
            <person name="Lindquist E.A."/>
            <person name="Lipzen A."/>
            <person name="Lundell T."/>
            <person name="Morin E."/>
            <person name="Murat C."/>
            <person name="Riley R."/>
            <person name="Ohm R."/>
            <person name="Sun H."/>
            <person name="Tunlid A."/>
            <person name="Henrissat B."/>
            <person name="Grigoriev I.V."/>
            <person name="Hibbett D.S."/>
            <person name="Martin F."/>
        </authorList>
    </citation>
    <scope>NUCLEOTIDE SEQUENCE [LARGE SCALE GENOMIC DNA]</scope>
    <source>
        <strain evidence="2 3">SS14</strain>
    </source>
</reference>
<dbReference type="Proteomes" id="UP000054279">
    <property type="component" value="Unassembled WGS sequence"/>
</dbReference>
<dbReference type="EMBL" id="KN837187">
    <property type="protein sequence ID" value="KIJ35613.1"/>
    <property type="molecule type" value="Genomic_DNA"/>
</dbReference>
<organism evidence="2 3">
    <name type="scientific">Sphaerobolus stellatus (strain SS14)</name>
    <dbReference type="NCBI Taxonomy" id="990650"/>
    <lineage>
        <taxon>Eukaryota</taxon>
        <taxon>Fungi</taxon>
        <taxon>Dikarya</taxon>
        <taxon>Basidiomycota</taxon>
        <taxon>Agaricomycotina</taxon>
        <taxon>Agaricomycetes</taxon>
        <taxon>Phallomycetidae</taxon>
        <taxon>Geastrales</taxon>
        <taxon>Sphaerobolaceae</taxon>
        <taxon>Sphaerobolus</taxon>
    </lineage>
</organism>
<name>A0A0C9TYR4_SPHS4</name>
<sequence>MSVNVQNNSKAPFTMDGDSNSAQRTTLMMTYPTKMTAKKEKEHMVPSSHTERKGAIPLVVHADNADIVASLVQVKHQVHDAGFPIKVTIVGGTEAYCLQLQGHYENGNVDERPLWTKKNSVMMLMEHGVSVADWGSISYFS</sequence>
<evidence type="ECO:0000313" key="3">
    <source>
        <dbReference type="Proteomes" id="UP000054279"/>
    </source>
</evidence>
<gene>
    <name evidence="2" type="ORF">M422DRAFT_262209</name>
</gene>
<dbReference type="HOGENOM" id="CLU_152108_0_0_1"/>
<accession>A0A0C9TYR4</accession>
<proteinExistence type="predicted"/>
<keyword evidence="3" id="KW-1185">Reference proteome</keyword>
<protein>
    <submittedName>
        <fullName evidence="2">Unplaced genomic scaffold SPHSTscaffold_112, whole genome shotgun sequence</fullName>
    </submittedName>
</protein>
<evidence type="ECO:0000313" key="2">
    <source>
        <dbReference type="EMBL" id="KIJ35613.1"/>
    </source>
</evidence>
<feature type="region of interest" description="Disordered" evidence="1">
    <location>
        <begin position="1"/>
        <end position="24"/>
    </location>
</feature>
<dbReference type="AlphaFoldDB" id="A0A0C9TYR4"/>
<evidence type="ECO:0000256" key="1">
    <source>
        <dbReference type="SAM" id="MobiDB-lite"/>
    </source>
</evidence>